<dbReference type="OrthoDB" id="9815086at2"/>
<dbReference type="AlphaFoldDB" id="A0A4Z0PEP4"/>
<accession>A0A4Z0PEP4</accession>
<sequence>MDYFASFTHLTNPRVQGRCLHQLVDVLALLLCSALAGCYDLLEICDYGRAQLAFLRTELGLPFANGIPSEDTLERLPQRLNPKELEQTLRARAGSLARRQLCVNGKENRATTPAGQLRASESTTVVLPKS</sequence>
<feature type="domain" description="H repeat-associated protein N-terminal" evidence="1">
    <location>
        <begin position="6"/>
        <end position="90"/>
    </location>
</feature>
<name>A0A4Z0PEP4_9BACT</name>
<dbReference type="Pfam" id="PF13808">
    <property type="entry name" value="DDE_Tnp_1_assoc"/>
    <property type="match status" value="1"/>
</dbReference>
<dbReference type="EMBL" id="SRLD01000063">
    <property type="protein sequence ID" value="TGE12806.1"/>
    <property type="molecule type" value="Genomic_DNA"/>
</dbReference>
<comment type="caution">
    <text evidence="2">The sequence shown here is derived from an EMBL/GenBank/DDBJ whole genome shotgun (WGS) entry which is preliminary data.</text>
</comment>
<dbReference type="InterPro" id="IPR051698">
    <property type="entry name" value="Transposase_11-like"/>
</dbReference>
<gene>
    <name evidence="2" type="ORF">E5J99_19990</name>
</gene>
<reference evidence="2 3" key="1">
    <citation type="submission" date="2019-04" db="EMBL/GenBank/DDBJ databases">
        <authorList>
            <person name="Feng G."/>
            <person name="Zhang J."/>
            <person name="Zhu H."/>
        </authorList>
    </citation>
    <scope>NUCLEOTIDE SEQUENCE [LARGE SCALE GENOMIC DNA]</scope>
    <source>
        <strain evidence="2 3">JCM 17223</strain>
    </source>
</reference>
<evidence type="ECO:0000259" key="1">
    <source>
        <dbReference type="Pfam" id="PF13808"/>
    </source>
</evidence>
<evidence type="ECO:0000313" key="2">
    <source>
        <dbReference type="EMBL" id="TGE12806.1"/>
    </source>
</evidence>
<evidence type="ECO:0000313" key="3">
    <source>
        <dbReference type="Proteomes" id="UP000297739"/>
    </source>
</evidence>
<keyword evidence="3" id="KW-1185">Reference proteome</keyword>
<dbReference type="InterPro" id="IPR032806">
    <property type="entry name" value="YbfD_N"/>
</dbReference>
<proteinExistence type="predicted"/>
<dbReference type="Proteomes" id="UP000297739">
    <property type="component" value="Unassembled WGS sequence"/>
</dbReference>
<dbReference type="PANTHER" id="PTHR30298">
    <property type="entry name" value="H REPEAT-ASSOCIATED PREDICTED TRANSPOSASE"/>
    <property type="match status" value="1"/>
</dbReference>
<organism evidence="2 3">
    <name type="scientific">Hymenobacter elongatus</name>
    <dbReference type="NCBI Taxonomy" id="877208"/>
    <lineage>
        <taxon>Bacteria</taxon>
        <taxon>Pseudomonadati</taxon>
        <taxon>Bacteroidota</taxon>
        <taxon>Cytophagia</taxon>
        <taxon>Cytophagales</taxon>
        <taxon>Hymenobacteraceae</taxon>
        <taxon>Hymenobacter</taxon>
    </lineage>
</organism>
<dbReference type="PANTHER" id="PTHR30298:SF0">
    <property type="entry name" value="PROTEIN YBFL-RELATED"/>
    <property type="match status" value="1"/>
</dbReference>
<protein>
    <submittedName>
        <fullName evidence="2">Transposase family protein</fullName>
    </submittedName>
</protein>